<keyword evidence="4" id="KW-0560">Oxidoreductase</keyword>
<evidence type="ECO:0000313" key="7">
    <source>
        <dbReference type="EMBL" id="CRK13336.1"/>
    </source>
</evidence>
<keyword evidence="5" id="KW-0732">Signal</keyword>
<dbReference type="InterPro" id="IPR016169">
    <property type="entry name" value="FAD-bd_PCMH_sub2"/>
</dbReference>
<evidence type="ECO:0000256" key="3">
    <source>
        <dbReference type="ARBA" id="ARBA00022827"/>
    </source>
</evidence>
<evidence type="ECO:0000256" key="2">
    <source>
        <dbReference type="ARBA" id="ARBA00022630"/>
    </source>
</evidence>
<reference evidence="9 10" key="1">
    <citation type="submission" date="2015-05" db="EMBL/GenBank/DDBJ databases">
        <authorList>
            <person name="Fogelqvist Johan"/>
        </authorList>
    </citation>
    <scope>NUCLEOTIDE SEQUENCE [LARGE SCALE GENOMIC DNA]</scope>
    <source>
        <strain evidence="8">VL1</strain>
        <strain evidence="7">VL2</strain>
    </source>
</reference>
<evidence type="ECO:0000313" key="9">
    <source>
        <dbReference type="Proteomes" id="UP000044602"/>
    </source>
</evidence>
<evidence type="ECO:0000313" key="10">
    <source>
        <dbReference type="Proteomes" id="UP000045706"/>
    </source>
</evidence>
<dbReference type="InterPro" id="IPR016166">
    <property type="entry name" value="FAD-bd_PCMH"/>
</dbReference>
<dbReference type="SUPFAM" id="SSF56176">
    <property type="entry name" value="FAD-binding/transporter-associated domain-like"/>
    <property type="match status" value="1"/>
</dbReference>
<proteinExistence type="inferred from homology"/>
<dbReference type="PANTHER" id="PTHR42973:SF54">
    <property type="entry name" value="FAD-BINDING PCMH-TYPE DOMAIN-CONTAINING PROTEIN"/>
    <property type="match status" value="1"/>
</dbReference>
<organism evidence="8 9">
    <name type="scientific">Verticillium longisporum</name>
    <name type="common">Verticillium dahliae var. longisporum</name>
    <dbReference type="NCBI Taxonomy" id="100787"/>
    <lineage>
        <taxon>Eukaryota</taxon>
        <taxon>Fungi</taxon>
        <taxon>Dikarya</taxon>
        <taxon>Ascomycota</taxon>
        <taxon>Pezizomycotina</taxon>
        <taxon>Sordariomycetes</taxon>
        <taxon>Hypocreomycetidae</taxon>
        <taxon>Glomerellales</taxon>
        <taxon>Plectosphaerellaceae</taxon>
        <taxon>Verticillium</taxon>
    </lineage>
</organism>
<dbReference type="STRING" id="100787.A0A0G4N237"/>
<keyword evidence="2" id="KW-0285">Flavoprotein</keyword>
<dbReference type="AlphaFoldDB" id="A0A0G4N237"/>
<dbReference type="GO" id="GO:0071949">
    <property type="term" value="F:FAD binding"/>
    <property type="evidence" value="ECO:0007669"/>
    <property type="project" value="InterPro"/>
</dbReference>
<dbReference type="InterPro" id="IPR006094">
    <property type="entry name" value="Oxid_FAD_bind_N"/>
</dbReference>
<feature type="domain" description="FAD-binding PCMH-type" evidence="6">
    <location>
        <begin position="62"/>
        <end position="234"/>
    </location>
</feature>
<name>A0A0G4N237_VERLO</name>
<sequence>MQRPFLTTLLFWLGLAVLVQCQGYDKGASACEALDKALPGRVAYPQTEAYDVSNTFWSNRQSAVRPACFLLPNSTADVSTGLKILTSLSTKFSVKSGGHTPFPGGSNIQGGVTISLEALNDVTVSASRKTVSIGPGNRWIDVTKKLDPLGLAVVGGRVAEVGVSGLLLGGGISFLSEQHGWACDNVQNYEVVLATGEIINATPTQNEDLYWALRGGGGSSFGIVTRFDVNAFAQGHLWGRSLIWPGTESSAVLSQFTLVATDVLPLDRDAHMFVVVANAPQFGGNIVLAFLYHLTHATTQAAADGAVPDIFEGFVRLPRQISNTTTIAPISTHLEAISDRYGFRKTWWDTTVSIGDAGDYLLLQETLPKWNAHVETLLAAAEEAGDTIIPQIAFQPISTNVLKEMQKNGGNALGLDVGDGPLVLIHVMATWSSEKLDCLIEKKSKEFIEDIEARAEARGQSNGYKYINYAGRTQDVFGSYGEENHKRLREVSQKYDPEDLLQNLWRGYFKVR</sequence>
<evidence type="ECO:0000256" key="1">
    <source>
        <dbReference type="ARBA" id="ARBA00005466"/>
    </source>
</evidence>
<dbReference type="InterPro" id="IPR036318">
    <property type="entry name" value="FAD-bd_PCMH-like_sf"/>
</dbReference>
<dbReference type="PANTHER" id="PTHR42973">
    <property type="entry name" value="BINDING OXIDOREDUCTASE, PUTATIVE (AFU_ORTHOLOGUE AFUA_1G17690)-RELATED"/>
    <property type="match status" value="1"/>
</dbReference>
<dbReference type="PROSITE" id="PS51387">
    <property type="entry name" value="FAD_PCMH"/>
    <property type="match status" value="1"/>
</dbReference>
<protein>
    <recommendedName>
        <fullName evidence="6">FAD-binding PCMH-type domain-containing protein</fullName>
    </recommendedName>
</protein>
<dbReference type="Gene3D" id="3.30.465.10">
    <property type="match status" value="1"/>
</dbReference>
<dbReference type="GO" id="GO:0016491">
    <property type="term" value="F:oxidoreductase activity"/>
    <property type="evidence" value="ECO:0007669"/>
    <property type="project" value="UniProtKB-KW"/>
</dbReference>
<dbReference type="EMBL" id="CVQH01026416">
    <property type="protein sequence ID" value="CRK40528.1"/>
    <property type="molecule type" value="Genomic_DNA"/>
</dbReference>
<feature type="signal peptide" evidence="5">
    <location>
        <begin position="1"/>
        <end position="21"/>
    </location>
</feature>
<keyword evidence="3" id="KW-0274">FAD</keyword>
<gene>
    <name evidence="8" type="ORF">BN1708_008253</name>
    <name evidence="7" type="ORF">BN1723_009978</name>
</gene>
<evidence type="ECO:0000256" key="5">
    <source>
        <dbReference type="SAM" id="SignalP"/>
    </source>
</evidence>
<dbReference type="Pfam" id="PF01565">
    <property type="entry name" value="FAD_binding_4"/>
    <property type="match status" value="1"/>
</dbReference>
<accession>A0A0G4N237</accession>
<dbReference type="InterPro" id="IPR050416">
    <property type="entry name" value="FAD-linked_Oxidoreductase"/>
</dbReference>
<evidence type="ECO:0000313" key="8">
    <source>
        <dbReference type="EMBL" id="CRK40528.1"/>
    </source>
</evidence>
<evidence type="ECO:0000256" key="4">
    <source>
        <dbReference type="ARBA" id="ARBA00023002"/>
    </source>
</evidence>
<evidence type="ECO:0000259" key="6">
    <source>
        <dbReference type="PROSITE" id="PS51387"/>
    </source>
</evidence>
<feature type="chain" id="PRO_5007404996" description="FAD-binding PCMH-type domain-containing protein" evidence="5">
    <location>
        <begin position="22"/>
        <end position="512"/>
    </location>
</feature>
<keyword evidence="9" id="KW-1185">Reference proteome</keyword>
<comment type="similarity">
    <text evidence="1">Belongs to the oxygen-dependent FAD-linked oxidoreductase family.</text>
</comment>
<dbReference type="Proteomes" id="UP000045706">
    <property type="component" value="Unassembled WGS sequence"/>
</dbReference>
<dbReference type="Proteomes" id="UP000044602">
    <property type="component" value="Unassembled WGS sequence"/>
</dbReference>
<dbReference type="EMBL" id="CVQI01004002">
    <property type="protein sequence ID" value="CRK13336.1"/>
    <property type="molecule type" value="Genomic_DNA"/>
</dbReference>